<dbReference type="EMBL" id="CP000489">
    <property type="protein sequence ID" value="ABL70059.1"/>
    <property type="molecule type" value="Genomic_DNA"/>
</dbReference>
<gene>
    <name evidence="1" type="ordered locus">Pden_1967</name>
</gene>
<organism evidence="1 2">
    <name type="scientific">Paracoccus denitrificans (strain Pd 1222)</name>
    <dbReference type="NCBI Taxonomy" id="318586"/>
    <lineage>
        <taxon>Bacteria</taxon>
        <taxon>Pseudomonadati</taxon>
        <taxon>Pseudomonadota</taxon>
        <taxon>Alphaproteobacteria</taxon>
        <taxon>Rhodobacterales</taxon>
        <taxon>Paracoccaceae</taxon>
        <taxon>Paracoccus</taxon>
    </lineage>
</organism>
<accession>A1B3G5</accession>
<dbReference type="STRING" id="318586.Pden_1967"/>
<protein>
    <submittedName>
        <fullName evidence="1">Uncharacterized protein</fullName>
    </submittedName>
</protein>
<reference evidence="2" key="1">
    <citation type="submission" date="2006-12" db="EMBL/GenBank/DDBJ databases">
        <title>Complete sequence of chromosome 1 of Paracoccus denitrificans PD1222.</title>
        <authorList>
            <person name="Copeland A."/>
            <person name="Lucas S."/>
            <person name="Lapidus A."/>
            <person name="Barry K."/>
            <person name="Detter J.C."/>
            <person name="Glavina del Rio T."/>
            <person name="Hammon N."/>
            <person name="Israni S."/>
            <person name="Dalin E."/>
            <person name="Tice H."/>
            <person name="Pitluck S."/>
            <person name="Munk A.C."/>
            <person name="Brettin T."/>
            <person name="Bruce D."/>
            <person name="Han C."/>
            <person name="Tapia R."/>
            <person name="Gilna P."/>
            <person name="Schmutz J."/>
            <person name="Larimer F."/>
            <person name="Land M."/>
            <person name="Hauser L."/>
            <person name="Kyrpides N."/>
            <person name="Lykidis A."/>
            <person name="Spiro S."/>
            <person name="Richardson D.J."/>
            <person name="Moir J.W.B."/>
            <person name="Ferguson S.J."/>
            <person name="van Spanning R.J.M."/>
            <person name="Richardson P."/>
        </authorList>
    </citation>
    <scope>NUCLEOTIDE SEQUENCE [LARGE SCALE GENOMIC DNA]</scope>
    <source>
        <strain evidence="2">Pd 1222</strain>
    </source>
</reference>
<dbReference type="AlphaFoldDB" id="A1B3G5"/>
<dbReference type="Proteomes" id="UP000000361">
    <property type="component" value="Chromosome 1"/>
</dbReference>
<proteinExistence type="predicted"/>
<evidence type="ECO:0000313" key="2">
    <source>
        <dbReference type="Proteomes" id="UP000000361"/>
    </source>
</evidence>
<evidence type="ECO:0000313" key="1">
    <source>
        <dbReference type="EMBL" id="ABL70059.1"/>
    </source>
</evidence>
<keyword evidence="2" id="KW-1185">Reference proteome</keyword>
<dbReference type="eggNOG" id="COG0476">
    <property type="taxonomic scope" value="Bacteria"/>
</dbReference>
<name>A1B3G5_PARDP</name>
<dbReference type="KEGG" id="pde:Pden_1967"/>
<dbReference type="HOGENOM" id="CLU_2410576_0_0_5"/>
<sequence>MRRCSAGYAHRGAYVNAMITEVALDCLLDPPAQSFSRVFVASPRRIESLGGQLTEGWRSAFGEFEEGVRTVDRPWPSADCAACGLELLDEDA</sequence>
<dbReference type="EnsemblBacteria" id="ABL70059">
    <property type="protein sequence ID" value="ABL70059"/>
    <property type="gene ID" value="Pden_1967"/>
</dbReference>